<evidence type="ECO:0000313" key="2">
    <source>
        <dbReference type="EMBL" id="BBA33302.1"/>
    </source>
</evidence>
<evidence type="ECO:0000259" key="1">
    <source>
        <dbReference type="SMART" id="SM01321"/>
    </source>
</evidence>
<dbReference type="AlphaFoldDB" id="A0A250KP39"/>
<dbReference type="GO" id="GO:0006313">
    <property type="term" value="P:DNA transposition"/>
    <property type="evidence" value="ECO:0007669"/>
    <property type="project" value="InterPro"/>
</dbReference>
<sequence>MREWQSQSHVKWYCKYHVVFVPKYRRRAIYGTLRRRVGGIFRELCRQVGIELVEGHAMPDHIHLCLSIPPKFSVAYTVGFLKGKSAVRIHREFLGQKRNFTGLHFWAKGYCVSTVGLDEQVIRAYIRHQEAEERRIEQLHIQGL</sequence>
<dbReference type="OrthoDB" id="9798161at2"/>
<dbReference type="PANTHER" id="PTHR33360">
    <property type="entry name" value="TRANSPOSASE FOR INSERTION SEQUENCE ELEMENT IS200"/>
    <property type="match status" value="1"/>
</dbReference>
<proteinExistence type="predicted"/>
<name>A0A250KP39_9GAMM</name>
<dbReference type="Gene3D" id="3.30.70.1290">
    <property type="entry name" value="Transposase IS200-like"/>
    <property type="match status" value="1"/>
</dbReference>
<dbReference type="InterPro" id="IPR036515">
    <property type="entry name" value="Transposase_17_sf"/>
</dbReference>
<dbReference type="Proteomes" id="UP000266313">
    <property type="component" value="Chromosome"/>
</dbReference>
<gene>
    <name evidence="2" type="ORF">sS8_1342</name>
</gene>
<dbReference type="GO" id="GO:0003677">
    <property type="term" value="F:DNA binding"/>
    <property type="evidence" value="ECO:0007669"/>
    <property type="project" value="InterPro"/>
</dbReference>
<dbReference type="RefSeq" id="WP_119628926.1">
    <property type="nucleotide sequence ID" value="NZ_AP017928.1"/>
</dbReference>
<dbReference type="SMART" id="SM01321">
    <property type="entry name" value="Y1_Tnp"/>
    <property type="match status" value="1"/>
</dbReference>
<dbReference type="InterPro" id="IPR002686">
    <property type="entry name" value="Transposase_17"/>
</dbReference>
<dbReference type="SUPFAM" id="SSF143422">
    <property type="entry name" value="Transposase IS200-like"/>
    <property type="match status" value="1"/>
</dbReference>
<dbReference type="Pfam" id="PF01797">
    <property type="entry name" value="Y1_Tnp"/>
    <property type="match status" value="1"/>
</dbReference>
<keyword evidence="3" id="KW-1185">Reference proteome</keyword>
<dbReference type="EMBL" id="AP017928">
    <property type="protein sequence ID" value="BBA33302.1"/>
    <property type="molecule type" value="Genomic_DNA"/>
</dbReference>
<organism evidence="2 3">
    <name type="scientific">Methylocaldum marinum</name>
    <dbReference type="NCBI Taxonomy" id="1432792"/>
    <lineage>
        <taxon>Bacteria</taxon>
        <taxon>Pseudomonadati</taxon>
        <taxon>Pseudomonadota</taxon>
        <taxon>Gammaproteobacteria</taxon>
        <taxon>Methylococcales</taxon>
        <taxon>Methylococcaceae</taxon>
        <taxon>Methylocaldum</taxon>
    </lineage>
</organism>
<evidence type="ECO:0000313" key="3">
    <source>
        <dbReference type="Proteomes" id="UP000266313"/>
    </source>
</evidence>
<feature type="domain" description="Transposase IS200-like" evidence="1">
    <location>
        <begin position="11"/>
        <end position="129"/>
    </location>
</feature>
<reference evidence="2 3" key="1">
    <citation type="submission" date="2016-12" db="EMBL/GenBank/DDBJ databases">
        <title>Genome sequencing of Methylocaldum marinum.</title>
        <authorList>
            <person name="Takeuchi M."/>
            <person name="Kamagata Y."/>
            <person name="Hiraoka S."/>
            <person name="Oshima K."/>
            <person name="Hattori M."/>
            <person name="Iwasaki W."/>
        </authorList>
    </citation>
    <scope>NUCLEOTIDE SEQUENCE [LARGE SCALE GENOMIC DNA]</scope>
    <source>
        <strain evidence="2 3">S8</strain>
    </source>
</reference>
<dbReference type="KEGG" id="mmai:sS8_1342"/>
<dbReference type="NCBIfam" id="NF033573">
    <property type="entry name" value="transpos_IS200"/>
    <property type="match status" value="1"/>
</dbReference>
<accession>A0A250KP39</accession>
<dbReference type="PANTHER" id="PTHR33360:SF2">
    <property type="entry name" value="TRANSPOSASE FOR INSERTION SEQUENCE ELEMENT IS200"/>
    <property type="match status" value="1"/>
</dbReference>
<protein>
    <submittedName>
        <fullName evidence="2">Transposase IS200-family protein</fullName>
    </submittedName>
</protein>
<dbReference type="GO" id="GO:0004803">
    <property type="term" value="F:transposase activity"/>
    <property type="evidence" value="ECO:0007669"/>
    <property type="project" value="InterPro"/>
</dbReference>